<dbReference type="InterPro" id="IPR009000">
    <property type="entry name" value="Transl_B-barrel_sf"/>
</dbReference>
<dbReference type="Gene3D" id="2.40.30.10">
    <property type="entry name" value="Translation factors"/>
    <property type="match status" value="2"/>
</dbReference>
<evidence type="ECO:0000256" key="2">
    <source>
        <dbReference type="ARBA" id="ARBA00023134"/>
    </source>
</evidence>
<dbReference type="SUPFAM" id="SSF52540">
    <property type="entry name" value="P-loop containing nucleoside triphosphate hydrolases"/>
    <property type="match status" value="1"/>
</dbReference>
<evidence type="ECO:0000256" key="1">
    <source>
        <dbReference type="ARBA" id="ARBA00022741"/>
    </source>
</evidence>
<feature type="domain" description="Elongation factor SelB fourth winged-helix" evidence="5">
    <location>
        <begin position="590"/>
        <end position="635"/>
    </location>
</feature>
<dbReference type="InterPro" id="IPR050055">
    <property type="entry name" value="EF-Tu_GTPase"/>
</dbReference>
<feature type="domain" description="Tr-type G" evidence="3">
    <location>
        <begin position="3"/>
        <end position="166"/>
    </location>
</feature>
<gene>
    <name evidence="6" type="ORF">HNR65_000386</name>
</gene>
<evidence type="ECO:0000313" key="7">
    <source>
        <dbReference type="Proteomes" id="UP000525298"/>
    </source>
</evidence>
<dbReference type="Proteomes" id="UP000525298">
    <property type="component" value="Unassembled WGS sequence"/>
</dbReference>
<evidence type="ECO:0000313" key="6">
    <source>
        <dbReference type="EMBL" id="MBA2880079.1"/>
    </source>
</evidence>
<dbReference type="GO" id="GO:0003746">
    <property type="term" value="F:translation elongation factor activity"/>
    <property type="evidence" value="ECO:0007669"/>
    <property type="project" value="UniProtKB-KW"/>
</dbReference>
<dbReference type="InterPro" id="IPR009001">
    <property type="entry name" value="Transl_elong_EF1A/Init_IF2_C"/>
</dbReference>
<keyword evidence="2" id="KW-0342">GTP-binding</keyword>
<dbReference type="InterPro" id="IPR015191">
    <property type="entry name" value="SelB_WHD4"/>
</dbReference>
<dbReference type="GO" id="GO:0005737">
    <property type="term" value="C:cytoplasm"/>
    <property type="evidence" value="ECO:0007669"/>
    <property type="project" value="InterPro"/>
</dbReference>
<dbReference type="AlphaFoldDB" id="A0A7W0C6F8"/>
<dbReference type="PANTHER" id="PTHR43721">
    <property type="entry name" value="ELONGATION FACTOR TU-RELATED"/>
    <property type="match status" value="1"/>
</dbReference>
<protein>
    <submittedName>
        <fullName evidence="6">Selenocysteine-specific elongation factor</fullName>
    </submittedName>
</protein>
<keyword evidence="1" id="KW-0547">Nucleotide-binding</keyword>
<dbReference type="EMBL" id="JACDUS010000001">
    <property type="protein sequence ID" value="MBA2880079.1"/>
    <property type="molecule type" value="Genomic_DNA"/>
</dbReference>
<dbReference type="Gene3D" id="3.40.50.300">
    <property type="entry name" value="P-loop containing nucleotide triphosphate hydrolases"/>
    <property type="match status" value="1"/>
</dbReference>
<dbReference type="Pfam" id="PF03144">
    <property type="entry name" value="GTP_EFTU_D2"/>
    <property type="match status" value="1"/>
</dbReference>
<accession>A0A7W0C6F8</accession>
<dbReference type="RefSeq" id="WP_181549746.1">
    <property type="nucleotide sequence ID" value="NZ_JACDUS010000001.1"/>
</dbReference>
<dbReference type="SUPFAM" id="SSF50465">
    <property type="entry name" value="EF-Tu/eEF-1alpha/eIF2-gamma C-terminal domain"/>
    <property type="match status" value="1"/>
</dbReference>
<dbReference type="InterPro" id="IPR004161">
    <property type="entry name" value="EFTu-like_2"/>
</dbReference>
<evidence type="ECO:0000259" key="4">
    <source>
        <dbReference type="Pfam" id="PF03144"/>
    </source>
</evidence>
<dbReference type="SUPFAM" id="SSF46785">
    <property type="entry name" value="Winged helix' DNA-binding domain"/>
    <property type="match status" value="1"/>
</dbReference>
<dbReference type="GO" id="GO:0003723">
    <property type="term" value="F:RNA binding"/>
    <property type="evidence" value="ECO:0007669"/>
    <property type="project" value="InterPro"/>
</dbReference>
<dbReference type="InterPro" id="IPR036390">
    <property type="entry name" value="WH_DNA-bd_sf"/>
</dbReference>
<dbReference type="SUPFAM" id="SSF50447">
    <property type="entry name" value="Translation proteins"/>
    <property type="match status" value="1"/>
</dbReference>
<dbReference type="InterPro" id="IPR000795">
    <property type="entry name" value="T_Tr_GTP-bd_dom"/>
</dbReference>
<organism evidence="6 7">
    <name type="scientific">Desulfosalsimonas propionicica</name>
    <dbReference type="NCBI Taxonomy" id="332175"/>
    <lineage>
        <taxon>Bacteria</taxon>
        <taxon>Pseudomonadati</taxon>
        <taxon>Thermodesulfobacteriota</taxon>
        <taxon>Desulfobacteria</taxon>
        <taxon>Desulfobacterales</taxon>
        <taxon>Desulfosalsimonadaceae</taxon>
        <taxon>Desulfosalsimonas</taxon>
    </lineage>
</organism>
<comment type="caution">
    <text evidence="6">The sequence shown here is derived from an EMBL/GenBank/DDBJ whole genome shotgun (WGS) entry which is preliminary data.</text>
</comment>
<dbReference type="InterPro" id="IPR027417">
    <property type="entry name" value="P-loop_NTPase"/>
</dbReference>
<dbReference type="GO" id="GO:0005525">
    <property type="term" value="F:GTP binding"/>
    <property type="evidence" value="ECO:0007669"/>
    <property type="project" value="UniProtKB-KW"/>
</dbReference>
<dbReference type="GO" id="GO:0003924">
    <property type="term" value="F:GTPase activity"/>
    <property type="evidence" value="ECO:0007669"/>
    <property type="project" value="InterPro"/>
</dbReference>
<dbReference type="PANTHER" id="PTHR43721:SF9">
    <property type="entry name" value="GTP-BINDING PROTEIN 1"/>
    <property type="match status" value="1"/>
</dbReference>
<evidence type="ECO:0000259" key="5">
    <source>
        <dbReference type="Pfam" id="PF09107"/>
    </source>
</evidence>
<proteinExistence type="predicted"/>
<keyword evidence="6" id="KW-0648">Protein biosynthesis</keyword>
<dbReference type="InterPro" id="IPR036388">
    <property type="entry name" value="WH-like_DNA-bd_sf"/>
</dbReference>
<keyword evidence="6" id="KW-0251">Elongation factor</keyword>
<name>A0A7W0C6F8_9BACT</name>
<dbReference type="Pfam" id="PF00009">
    <property type="entry name" value="GTP_EFTU"/>
    <property type="match status" value="1"/>
</dbReference>
<feature type="domain" description="Translation elongation factor EFTu-like" evidence="4">
    <location>
        <begin position="195"/>
        <end position="262"/>
    </location>
</feature>
<dbReference type="GO" id="GO:0001514">
    <property type="term" value="P:selenocysteine incorporation"/>
    <property type="evidence" value="ECO:0007669"/>
    <property type="project" value="InterPro"/>
</dbReference>
<dbReference type="Gene3D" id="1.10.10.10">
    <property type="entry name" value="Winged helix-like DNA-binding domain superfamily/Winged helix DNA-binding domain"/>
    <property type="match status" value="1"/>
</dbReference>
<evidence type="ECO:0000259" key="3">
    <source>
        <dbReference type="Pfam" id="PF00009"/>
    </source>
</evidence>
<dbReference type="Pfam" id="PF09107">
    <property type="entry name" value="WHD_3rd_SelB"/>
    <property type="match status" value="1"/>
</dbReference>
<sequence>MNRYFTIGVAGHAGHGKTALVQSLTGMKSDKVREGKEKNYSSQCLIAPLQFASGVQAAFVDVPANPSYLKNMVRGLYPVDMAIIAVAADEGVMHQTREHLQIVQCLGIHAGLAVLTKTDLADEEICSLAEMEINDLTENTFFADTPVCRFSTARPDKWGHLLETIEAGAKKLPPRQADLPFRLWIDQVKQSAGFGTIVTGTILQGSIRVNETVKIEPDGWQSRVRFMETHGIRTGSAAAGQRVGLNLHKIAFQSVKKGMVLTSPETGSVCRFINAETGLWENAGRPVNSRIRMRLFIGTAVVSAMLVFMDTDFLEPGRKCLVQFRLSRPVSCMPGDRFAVSFLNDNRLVGGGRVLAPSDEKFRKAKASSQIACLKALQENDSSGYLGAVLDRYPNTPFSPADLADRSLFPESVFEDEIRRGLGKDKLIRVGDGVVKRQQYEKRLREVRALFKKPPVGQKSIQPRFHIREVADRLGILAESAVLHHVMAWLCAQGHLCLFKGYYQVPAHSVRLSADYKNLASSVMEFANECGLKPFTAGHFNKTHHDQYEKARVEKILRFLVSQNKLIPLEGGKFITPDAVRQIRERMVSFIKEQGKFSIRDCHDVFGYGRSQAVAVLEYLDETGMTKRLENFRVLGPGPGLPEFQQQKN</sequence>
<keyword evidence="7" id="KW-1185">Reference proteome</keyword>
<reference evidence="6 7" key="1">
    <citation type="submission" date="2020-07" db="EMBL/GenBank/DDBJ databases">
        <title>Genomic Encyclopedia of Type Strains, Phase IV (KMG-IV): sequencing the most valuable type-strain genomes for metagenomic binning, comparative biology and taxonomic classification.</title>
        <authorList>
            <person name="Goeker M."/>
        </authorList>
    </citation>
    <scope>NUCLEOTIDE SEQUENCE [LARGE SCALE GENOMIC DNA]</scope>
    <source>
        <strain evidence="6 7">DSM 17721</strain>
    </source>
</reference>